<dbReference type="PANTHER" id="PTHR37422:SF13">
    <property type="entry name" value="LIPOPOLYSACCHARIDE BIOSYNTHESIS PROTEIN PA4999-RELATED"/>
    <property type="match status" value="1"/>
</dbReference>
<dbReference type="EMBL" id="CP000482">
    <property type="protein sequence ID" value="ABL00987.1"/>
    <property type="molecule type" value="Genomic_DNA"/>
</dbReference>
<feature type="domain" description="O-antigen ligase-related" evidence="6">
    <location>
        <begin position="252"/>
        <end position="392"/>
    </location>
</feature>
<dbReference type="HOGENOM" id="CLU_574717_0_0_7"/>
<protein>
    <recommendedName>
        <fullName evidence="6">O-antigen ligase-related domain-containing protein</fullName>
    </recommendedName>
</protein>
<keyword evidence="4 5" id="KW-0472">Membrane</keyword>
<reference evidence="7 8" key="1">
    <citation type="submission" date="2006-10" db="EMBL/GenBank/DDBJ databases">
        <title>Complete sequence of chromosome of Pelobacter propionicus DSM 2379.</title>
        <authorList>
            <consortium name="US DOE Joint Genome Institute"/>
            <person name="Copeland A."/>
            <person name="Lucas S."/>
            <person name="Lapidus A."/>
            <person name="Barry K."/>
            <person name="Detter J.C."/>
            <person name="Glavina del Rio T."/>
            <person name="Hammon N."/>
            <person name="Israni S."/>
            <person name="Dalin E."/>
            <person name="Tice H."/>
            <person name="Pitluck S."/>
            <person name="Saunders E."/>
            <person name="Brettin T."/>
            <person name="Bruce D."/>
            <person name="Han C."/>
            <person name="Tapia R."/>
            <person name="Schmutz J."/>
            <person name="Larimer F."/>
            <person name="Land M."/>
            <person name="Hauser L."/>
            <person name="Kyrpides N."/>
            <person name="Kim E."/>
            <person name="Lovley D."/>
            <person name="Richardson P."/>
        </authorList>
    </citation>
    <scope>NUCLEOTIDE SEQUENCE [LARGE SCALE GENOMIC DNA]</scope>
    <source>
        <strain evidence="8">DSM 2379 / NBRC 103807 / OttBd1</strain>
    </source>
</reference>
<dbReference type="InterPro" id="IPR007016">
    <property type="entry name" value="O-antigen_ligase-rel_domated"/>
</dbReference>
<evidence type="ECO:0000259" key="6">
    <source>
        <dbReference type="Pfam" id="PF04932"/>
    </source>
</evidence>
<gene>
    <name evidence="7" type="ordered locus">Ppro_3394</name>
</gene>
<feature type="transmembrane region" description="Helical" evidence="5">
    <location>
        <begin position="384"/>
        <end position="407"/>
    </location>
</feature>
<dbReference type="PANTHER" id="PTHR37422">
    <property type="entry name" value="TEICHURONIC ACID BIOSYNTHESIS PROTEIN TUAE"/>
    <property type="match status" value="1"/>
</dbReference>
<evidence type="ECO:0000256" key="3">
    <source>
        <dbReference type="ARBA" id="ARBA00022989"/>
    </source>
</evidence>
<organism evidence="7 8">
    <name type="scientific">Pelobacter propionicus (strain DSM 2379 / NBRC 103807 / OttBd1)</name>
    <dbReference type="NCBI Taxonomy" id="338966"/>
    <lineage>
        <taxon>Bacteria</taxon>
        <taxon>Pseudomonadati</taxon>
        <taxon>Thermodesulfobacteriota</taxon>
        <taxon>Desulfuromonadia</taxon>
        <taxon>Desulfuromonadales</taxon>
        <taxon>Desulfuromonadaceae</taxon>
        <taxon>Pelobacter</taxon>
    </lineage>
</organism>
<dbReference type="KEGG" id="ppd:Ppro_3394"/>
<feature type="transmembrane region" description="Helical" evidence="5">
    <location>
        <begin position="131"/>
        <end position="148"/>
    </location>
</feature>
<evidence type="ECO:0000256" key="5">
    <source>
        <dbReference type="SAM" id="Phobius"/>
    </source>
</evidence>
<dbReference type="Pfam" id="PF04932">
    <property type="entry name" value="Wzy_C"/>
    <property type="match status" value="1"/>
</dbReference>
<dbReference type="Proteomes" id="UP000006732">
    <property type="component" value="Chromosome"/>
</dbReference>
<keyword evidence="8" id="KW-1185">Reference proteome</keyword>
<comment type="subcellular location">
    <subcellularLocation>
        <location evidence="1">Membrane</location>
        <topology evidence="1">Multi-pass membrane protein</topology>
    </subcellularLocation>
</comment>
<sequence>MSTMSLNRMFDIVSVAIIVTASLVLCQVPMGYLLVAIVGVIVSIYSVKTVKLELFSVVFFAFATIYFASIPKFGPLPFSLKYLLMLALFLTFWRHDGIVNMPRPITSIGPFAYYWLGLICLSLATMNVGSLMPPAESLFLVIFALFFVRSARERGIFLTRFVAVLTTISACWYLLNIAFFERIYTIRQILYASYVDANDPRTLVAMLRPTGLTFNHHIMGYHMTAAMVLSSLLSLLETEFRWKWFWRASLPLVILATVLTAQRSVIPAVVAAFMVFALIEKKLKVLVAIFAVSILIGGGLYFSIKTAEEFGVKSLTSRFEEKDVGSRLGWQLTAVKTVVSNPFSLKYTGRSWEDEATELGADYSQFGDKVQAVHNSYLGVMLNYGWAGVAIVLMSLVYLFSVITEIIKQYLADKRQQPFALVTCLAMLALSLQALFHNASVFTNETVSCLIFASLICWKHLLPDSVQQPLDTTRA</sequence>
<feature type="transmembrane region" description="Helical" evidence="5">
    <location>
        <begin position="419"/>
        <end position="436"/>
    </location>
</feature>
<dbReference type="STRING" id="338966.Ppro_3394"/>
<keyword evidence="2 5" id="KW-0812">Transmembrane</keyword>
<proteinExistence type="predicted"/>
<dbReference type="GO" id="GO:0016020">
    <property type="term" value="C:membrane"/>
    <property type="evidence" value="ECO:0007669"/>
    <property type="project" value="UniProtKB-SubCell"/>
</dbReference>
<dbReference type="AlphaFoldDB" id="A1AUG6"/>
<feature type="transmembrane region" description="Helical" evidence="5">
    <location>
        <begin position="155"/>
        <end position="175"/>
    </location>
</feature>
<evidence type="ECO:0000313" key="7">
    <source>
        <dbReference type="EMBL" id="ABL00987.1"/>
    </source>
</evidence>
<accession>A1AUG6</accession>
<name>A1AUG6_PELPD</name>
<feature type="transmembrane region" description="Helical" evidence="5">
    <location>
        <begin position="105"/>
        <end position="125"/>
    </location>
</feature>
<keyword evidence="3 5" id="KW-1133">Transmembrane helix</keyword>
<evidence type="ECO:0000256" key="1">
    <source>
        <dbReference type="ARBA" id="ARBA00004141"/>
    </source>
</evidence>
<evidence type="ECO:0000256" key="4">
    <source>
        <dbReference type="ARBA" id="ARBA00023136"/>
    </source>
</evidence>
<feature type="transmembrane region" description="Helical" evidence="5">
    <location>
        <begin position="252"/>
        <end position="278"/>
    </location>
</feature>
<feature type="transmembrane region" description="Helical" evidence="5">
    <location>
        <begin position="76"/>
        <end position="93"/>
    </location>
</feature>
<feature type="transmembrane region" description="Helical" evidence="5">
    <location>
        <begin position="52"/>
        <end position="70"/>
    </location>
</feature>
<evidence type="ECO:0000313" key="8">
    <source>
        <dbReference type="Proteomes" id="UP000006732"/>
    </source>
</evidence>
<feature type="transmembrane region" description="Helical" evidence="5">
    <location>
        <begin position="12"/>
        <end position="45"/>
    </location>
</feature>
<evidence type="ECO:0000256" key="2">
    <source>
        <dbReference type="ARBA" id="ARBA00022692"/>
    </source>
</evidence>
<dbReference type="InterPro" id="IPR051533">
    <property type="entry name" value="WaaL-like"/>
</dbReference>
<feature type="transmembrane region" description="Helical" evidence="5">
    <location>
        <begin position="285"/>
        <end position="304"/>
    </location>
</feature>